<evidence type="ECO:0000259" key="2">
    <source>
        <dbReference type="SMART" id="SM00850"/>
    </source>
</evidence>
<dbReference type="Pfam" id="PF04397">
    <property type="entry name" value="LytTR"/>
    <property type="match status" value="1"/>
</dbReference>
<keyword evidence="1" id="KW-0812">Transmembrane</keyword>
<keyword evidence="4" id="KW-1185">Reference proteome</keyword>
<feature type="transmembrane region" description="Helical" evidence="1">
    <location>
        <begin position="49"/>
        <end position="74"/>
    </location>
</feature>
<dbReference type="Gene3D" id="2.40.50.1020">
    <property type="entry name" value="LytTr DNA-binding domain"/>
    <property type="match status" value="1"/>
</dbReference>
<reference evidence="3 4" key="1">
    <citation type="submission" date="2020-08" db="EMBL/GenBank/DDBJ databases">
        <title>Polaribacter sp. L12M9 isolated from gut of the Korean scallop.</title>
        <authorList>
            <person name="Jeong Y.S."/>
        </authorList>
    </citation>
    <scope>NUCLEOTIDE SEQUENCE [LARGE SCALE GENOMIC DNA]</scope>
    <source>
        <strain evidence="3 4">L12M9</strain>
    </source>
</reference>
<dbReference type="KEGG" id="ppec:H9W90_12680"/>
<evidence type="ECO:0000313" key="4">
    <source>
        <dbReference type="Proteomes" id="UP000515808"/>
    </source>
</evidence>
<organism evidence="3 4">
    <name type="scientific">Polaribacter pectinis</name>
    <dbReference type="NCBI Taxonomy" id="2738844"/>
    <lineage>
        <taxon>Bacteria</taxon>
        <taxon>Pseudomonadati</taxon>
        <taxon>Bacteroidota</taxon>
        <taxon>Flavobacteriia</taxon>
        <taxon>Flavobacteriales</taxon>
        <taxon>Flavobacteriaceae</taxon>
    </lineage>
</organism>
<keyword evidence="3" id="KW-0238">DNA-binding</keyword>
<dbReference type="Proteomes" id="UP000515808">
    <property type="component" value="Chromosome"/>
</dbReference>
<feature type="transmembrane region" description="Helical" evidence="1">
    <location>
        <begin position="20"/>
        <end position="37"/>
    </location>
</feature>
<dbReference type="AlphaFoldDB" id="A0A7G9L8U0"/>
<dbReference type="InterPro" id="IPR007492">
    <property type="entry name" value="LytTR_DNA-bd_dom"/>
</dbReference>
<keyword evidence="1" id="KW-0472">Membrane</keyword>
<feature type="transmembrane region" description="Helical" evidence="1">
    <location>
        <begin position="127"/>
        <end position="148"/>
    </location>
</feature>
<feature type="transmembrane region" description="Helical" evidence="1">
    <location>
        <begin position="86"/>
        <end position="107"/>
    </location>
</feature>
<evidence type="ECO:0000313" key="3">
    <source>
        <dbReference type="EMBL" id="QNM85039.1"/>
    </source>
</evidence>
<feature type="domain" description="HTH LytTR-type" evidence="2">
    <location>
        <begin position="183"/>
        <end position="286"/>
    </location>
</feature>
<keyword evidence="1" id="KW-1133">Transmembrane helix</keyword>
<dbReference type="SMART" id="SM00850">
    <property type="entry name" value="LytTR"/>
    <property type="match status" value="1"/>
</dbReference>
<proteinExistence type="predicted"/>
<dbReference type="RefSeq" id="WP_187481955.1">
    <property type="nucleotide sequence ID" value="NZ_CP060695.1"/>
</dbReference>
<evidence type="ECO:0000256" key="1">
    <source>
        <dbReference type="SAM" id="Phobius"/>
    </source>
</evidence>
<protein>
    <submittedName>
        <fullName evidence="3">LytTR family transcriptional regulator DNA-binding domain-containing protein</fullName>
    </submittedName>
</protein>
<accession>A0A7G9L8U0</accession>
<sequence>MILKWIKKPYFFELPPKVHLSLAFGVGFFIFLFIYLFQPFGMANLGGNLFLYSLGFGLVTFSTQAILFVLIPLIFKNYFRDENWTIGKNILFLLLLVSCISLCNWLYNNKFQNTENTELLTLEKIFTYTYTISIFPIFIFTYFSEYFYRQKREKVSSNIMAFKVSTPVEVKNESIKIIGDNNKENITFNLDNLVYINSQGNYVCFYISTDKGIEEKILRNTLTNVNSNLKKYSNIIKCHKSYIINTKFMDSISGNARGYFLESKKMSKPIPVSRSYPIEKLKELIN</sequence>
<dbReference type="EMBL" id="CP060695">
    <property type="protein sequence ID" value="QNM85039.1"/>
    <property type="molecule type" value="Genomic_DNA"/>
</dbReference>
<dbReference type="GO" id="GO:0003677">
    <property type="term" value="F:DNA binding"/>
    <property type="evidence" value="ECO:0007669"/>
    <property type="project" value="UniProtKB-KW"/>
</dbReference>
<name>A0A7G9L8U0_9FLAO</name>
<gene>
    <name evidence="3" type="ORF">H9W90_12680</name>
</gene>